<dbReference type="PROSITE" id="PS00375">
    <property type="entry name" value="UDPGT"/>
    <property type="match status" value="1"/>
</dbReference>
<dbReference type="SUPFAM" id="SSF53756">
    <property type="entry name" value="UDP-Glycosyltransferase/glycogen phosphorylase"/>
    <property type="match status" value="1"/>
</dbReference>
<dbReference type="Pfam" id="PF00201">
    <property type="entry name" value="UDPGT"/>
    <property type="match status" value="1"/>
</dbReference>
<evidence type="ECO:0000256" key="4">
    <source>
        <dbReference type="RuleBase" id="RU003718"/>
    </source>
</evidence>
<evidence type="ECO:0000256" key="1">
    <source>
        <dbReference type="ARBA" id="ARBA00009995"/>
    </source>
</evidence>
<dbReference type="CDD" id="cd03784">
    <property type="entry name" value="GT1_Gtf-like"/>
    <property type="match status" value="1"/>
</dbReference>
<dbReference type="PANTHER" id="PTHR48047:SF229">
    <property type="entry name" value="UDP-GLYCOSYLTRANSFERASE 73C3-RELATED"/>
    <property type="match status" value="1"/>
</dbReference>
<comment type="caution">
    <text evidence="6">The sequence shown here is derived from an EMBL/GenBank/DDBJ whole genome shotgun (WGS) entry which is preliminary data.</text>
</comment>
<dbReference type="EMBL" id="PDCK01000041">
    <property type="protein sequence ID" value="PRQ43229.1"/>
    <property type="molecule type" value="Genomic_DNA"/>
</dbReference>
<accession>A0A2P6R9Y1</accession>
<dbReference type="InterPro" id="IPR002213">
    <property type="entry name" value="UDP_glucos_trans"/>
</dbReference>
<name>A0A2P6R9Y1_ROSCH</name>
<keyword evidence="2 4" id="KW-0328">Glycosyltransferase</keyword>
<evidence type="ECO:0000256" key="3">
    <source>
        <dbReference type="ARBA" id="ARBA00022679"/>
    </source>
</evidence>
<dbReference type="FunFam" id="3.40.50.2000:FF:000071">
    <property type="entry name" value="Glycosyltransferase"/>
    <property type="match status" value="1"/>
</dbReference>
<dbReference type="Gene3D" id="3.40.50.2000">
    <property type="entry name" value="Glycogen Phosphorylase B"/>
    <property type="match status" value="2"/>
</dbReference>
<reference evidence="6 7" key="1">
    <citation type="journal article" date="2018" name="Nat. Genet.">
        <title>The Rosa genome provides new insights in the design of modern roses.</title>
        <authorList>
            <person name="Bendahmane M."/>
        </authorList>
    </citation>
    <scope>NUCLEOTIDE SEQUENCE [LARGE SCALE GENOMIC DNA]</scope>
    <source>
        <strain evidence="7">cv. Old Blush</strain>
    </source>
</reference>
<evidence type="ECO:0000313" key="6">
    <source>
        <dbReference type="EMBL" id="PRQ43229.1"/>
    </source>
</evidence>
<dbReference type="FunFam" id="3.40.50.2000:FF:000047">
    <property type="entry name" value="Glycosyltransferase"/>
    <property type="match status" value="1"/>
</dbReference>
<proteinExistence type="inferred from homology"/>
<dbReference type="EC" id="2.4.1.-" evidence="5"/>
<evidence type="ECO:0000256" key="5">
    <source>
        <dbReference type="RuleBase" id="RU362057"/>
    </source>
</evidence>
<organism evidence="6 7">
    <name type="scientific">Rosa chinensis</name>
    <name type="common">China rose</name>
    <dbReference type="NCBI Taxonomy" id="74649"/>
    <lineage>
        <taxon>Eukaryota</taxon>
        <taxon>Viridiplantae</taxon>
        <taxon>Streptophyta</taxon>
        <taxon>Embryophyta</taxon>
        <taxon>Tracheophyta</taxon>
        <taxon>Spermatophyta</taxon>
        <taxon>Magnoliopsida</taxon>
        <taxon>eudicotyledons</taxon>
        <taxon>Gunneridae</taxon>
        <taxon>Pentapetalae</taxon>
        <taxon>rosids</taxon>
        <taxon>fabids</taxon>
        <taxon>Rosales</taxon>
        <taxon>Rosaceae</taxon>
        <taxon>Rosoideae</taxon>
        <taxon>Rosoideae incertae sedis</taxon>
        <taxon>Rosa</taxon>
    </lineage>
</organism>
<dbReference type="Gramene" id="PRQ43229">
    <property type="protein sequence ID" value="PRQ43229"/>
    <property type="gene ID" value="RchiOBHm_Chr3g0466191"/>
</dbReference>
<evidence type="ECO:0000256" key="2">
    <source>
        <dbReference type="ARBA" id="ARBA00022676"/>
    </source>
</evidence>
<dbReference type="PANTHER" id="PTHR48047">
    <property type="entry name" value="GLYCOSYLTRANSFERASE"/>
    <property type="match status" value="1"/>
</dbReference>
<comment type="similarity">
    <text evidence="1 4">Belongs to the UDP-glycosyltransferase family.</text>
</comment>
<dbReference type="AlphaFoldDB" id="A0A2P6R9Y1"/>
<evidence type="ECO:0000313" key="7">
    <source>
        <dbReference type="Proteomes" id="UP000238479"/>
    </source>
</evidence>
<sequence length="484" mass="54624">MASQQQKLHFALFPFMAPGHMIPLIDIAKLLAQEGMIITIFTTPHNAARFKAALDRATESGLQIRVIQLKFPCEEVGLPQGCENFDMVHSHDMTFNFFAAIAMLQPEVEKLFAELTPKPNCIISDMSLPWTINISRTFHIPRISFSGTCCFCFLCLRNVRISNVLENTASELDYFVVPDVPDRIEMNKAQLPGPLSPKMIDFTREMFAAEYDSYGTIMNTFEELEQAYVKDYKKARNGKVWCVGPVSLCNKDDLDKAQRGDKASVDEQHCLNWLDSWQPSSVIYACLGTLCNAVTEQWIELGLGLEASKKPFIWVLKEGIRSEELERWIAENGFEERTKKMSLLIRGWAPQTLLLSHPAIGGFLTHCGWNSTLEGICAGIPMITWPLFADQFLNEKLIQQVLKIAVRVGVEHPMKWGEEEEIGVLVKKENVKEAIDKLMDGDESEARRDRARQLAKMAVRAVEQGGSSHRNIALLVQDLIQQGS</sequence>
<dbReference type="Proteomes" id="UP000238479">
    <property type="component" value="Chromosome 3"/>
</dbReference>
<dbReference type="OMA" id="WFLESSF"/>
<keyword evidence="3 4" id="KW-0808">Transferase</keyword>
<dbReference type="GO" id="GO:0035251">
    <property type="term" value="F:UDP-glucosyltransferase activity"/>
    <property type="evidence" value="ECO:0007669"/>
    <property type="project" value="TreeGrafter"/>
</dbReference>
<protein>
    <recommendedName>
        <fullName evidence="5">Glycosyltransferase</fullName>
        <ecNumber evidence="5">2.4.1.-</ecNumber>
    </recommendedName>
</protein>
<dbReference type="OrthoDB" id="1146075at2759"/>
<gene>
    <name evidence="6" type="ORF">RchiOBHm_Chr3g0466191</name>
</gene>
<dbReference type="InterPro" id="IPR035595">
    <property type="entry name" value="UDP_glycos_trans_CS"/>
</dbReference>
<keyword evidence="7" id="KW-1185">Reference proteome</keyword>